<dbReference type="AlphaFoldDB" id="F2NKI9"/>
<gene>
    <name evidence="3" type="ordered locus">Marky_1919</name>
</gene>
<evidence type="ECO:0000313" key="4">
    <source>
        <dbReference type="Proteomes" id="UP000007030"/>
    </source>
</evidence>
<accession>F2NKI9</accession>
<dbReference type="KEGG" id="mhd:Marky_1919"/>
<reference evidence="3 4" key="1">
    <citation type="journal article" date="2012" name="Stand. Genomic Sci.">
        <title>Complete genome sequence of the aerobic, heterotroph Marinithermus hydrothermalis type strain (T1(T)) from a deep-sea hydrothermal vent chimney.</title>
        <authorList>
            <person name="Copeland A."/>
            <person name="Gu W."/>
            <person name="Yasawong M."/>
            <person name="Lapidus A."/>
            <person name="Lucas S."/>
            <person name="Deshpande S."/>
            <person name="Pagani I."/>
            <person name="Tapia R."/>
            <person name="Cheng J.F."/>
            <person name="Goodwin L.A."/>
            <person name="Pitluck S."/>
            <person name="Liolios K."/>
            <person name="Ivanova N."/>
            <person name="Mavromatis K."/>
            <person name="Mikhailova N."/>
            <person name="Pati A."/>
            <person name="Chen A."/>
            <person name="Palaniappan K."/>
            <person name="Land M."/>
            <person name="Pan C."/>
            <person name="Brambilla E.M."/>
            <person name="Rohde M."/>
            <person name="Tindall B.J."/>
            <person name="Sikorski J."/>
            <person name="Goker M."/>
            <person name="Detter J.C."/>
            <person name="Bristow J."/>
            <person name="Eisen J.A."/>
            <person name="Markowitz V."/>
            <person name="Hugenholtz P."/>
            <person name="Kyrpides N.C."/>
            <person name="Klenk H.P."/>
            <person name="Woyke T."/>
        </authorList>
    </citation>
    <scope>NUCLEOTIDE SEQUENCE [LARGE SCALE GENOMIC DNA]</scope>
    <source>
        <strain evidence="4">DSM 14884 / JCM 11576 / T1</strain>
    </source>
</reference>
<dbReference type="EMBL" id="CP002630">
    <property type="protein sequence ID" value="AEB12649.1"/>
    <property type="molecule type" value="Genomic_DNA"/>
</dbReference>
<proteinExistence type="predicted"/>
<dbReference type="Proteomes" id="UP000007030">
    <property type="component" value="Chromosome"/>
</dbReference>
<dbReference type="HOGENOM" id="CLU_2451091_0_0_0"/>
<evidence type="ECO:0000256" key="1">
    <source>
        <dbReference type="SAM" id="Phobius"/>
    </source>
</evidence>
<keyword evidence="4" id="KW-1185">Reference proteome</keyword>
<organism evidence="3 4">
    <name type="scientific">Marinithermus hydrothermalis (strain DSM 14884 / JCM 11576 / T1)</name>
    <dbReference type="NCBI Taxonomy" id="869210"/>
    <lineage>
        <taxon>Bacteria</taxon>
        <taxon>Thermotogati</taxon>
        <taxon>Deinococcota</taxon>
        <taxon>Deinococci</taxon>
        <taxon>Thermales</taxon>
        <taxon>Thermaceae</taxon>
        <taxon>Marinithermus</taxon>
    </lineage>
</organism>
<feature type="signal peptide" evidence="2">
    <location>
        <begin position="1"/>
        <end position="22"/>
    </location>
</feature>
<sequence length="89" mass="8921">MKKAVPLMIAALLANAFLPVMARSNPLPPVPEVPLPAGQELSDAELLEASGAFLPLVGAFLAGAALGVGLGYVAVKVGEPALETLMGGE</sequence>
<evidence type="ECO:0000256" key="2">
    <source>
        <dbReference type="SAM" id="SignalP"/>
    </source>
</evidence>
<feature type="transmembrane region" description="Helical" evidence="1">
    <location>
        <begin position="52"/>
        <end position="75"/>
    </location>
</feature>
<dbReference type="RefSeq" id="WP_013704695.1">
    <property type="nucleotide sequence ID" value="NC_015387.1"/>
</dbReference>
<dbReference type="STRING" id="869210.Marky_1919"/>
<keyword evidence="1" id="KW-0472">Membrane</keyword>
<keyword evidence="2" id="KW-0732">Signal</keyword>
<feature type="chain" id="PRO_5003282693" evidence="2">
    <location>
        <begin position="23"/>
        <end position="89"/>
    </location>
</feature>
<keyword evidence="1" id="KW-0812">Transmembrane</keyword>
<name>F2NKI9_MARHT</name>
<protein>
    <submittedName>
        <fullName evidence="3">Uncharacterized protein</fullName>
    </submittedName>
</protein>
<evidence type="ECO:0000313" key="3">
    <source>
        <dbReference type="EMBL" id="AEB12649.1"/>
    </source>
</evidence>
<keyword evidence="1" id="KW-1133">Transmembrane helix</keyword>